<evidence type="ECO:0000256" key="2">
    <source>
        <dbReference type="ARBA" id="ARBA00022679"/>
    </source>
</evidence>
<dbReference type="CDD" id="cd02440">
    <property type="entry name" value="AdoMet_MTases"/>
    <property type="match status" value="1"/>
</dbReference>
<dbReference type="GO" id="GO:0008168">
    <property type="term" value="F:methyltransferase activity"/>
    <property type="evidence" value="ECO:0007669"/>
    <property type="project" value="UniProtKB-KW"/>
</dbReference>
<dbReference type="AlphaFoldDB" id="A0A2T3J4J3"/>
<comment type="caution">
    <text evidence="4">The sequence shown here is derived from an EMBL/GenBank/DDBJ whole genome shotgun (WGS) entry which is preliminary data.</text>
</comment>
<name>A0A2T3J4J3_9GAMM</name>
<feature type="domain" description="Methyltransferase" evidence="3">
    <location>
        <begin position="37"/>
        <end position="125"/>
    </location>
</feature>
<dbReference type="InterPro" id="IPR041698">
    <property type="entry name" value="Methyltransf_25"/>
</dbReference>
<dbReference type="InterPro" id="IPR029063">
    <property type="entry name" value="SAM-dependent_MTases_sf"/>
</dbReference>
<dbReference type="GO" id="GO:0032259">
    <property type="term" value="P:methylation"/>
    <property type="evidence" value="ECO:0007669"/>
    <property type="project" value="UniProtKB-KW"/>
</dbReference>
<sequence>MNYYNENAKEFFDGTIDVDMSTLYQKFVPLLPNKGHILDAGCGSGRDTKAFIQKGFSVYGIDASEDLSKLAEELTGQRVEVTRFQDFQSDSLFDGVWACASLLHVPMSELSLSFSNLAAPLKANGIFYCSFKYGNDEVQRNGRNFTNLNELLLEQVISGSTLKVLKTWCTSDLRKGRENEKWLNAILVKES</sequence>
<dbReference type="SUPFAM" id="SSF53335">
    <property type="entry name" value="S-adenosyl-L-methionine-dependent methyltransferases"/>
    <property type="match status" value="1"/>
</dbReference>
<proteinExistence type="predicted"/>
<accession>A0A2T3J4J3</accession>
<keyword evidence="5" id="KW-1185">Reference proteome</keyword>
<evidence type="ECO:0000259" key="3">
    <source>
        <dbReference type="Pfam" id="PF13649"/>
    </source>
</evidence>
<dbReference type="Proteomes" id="UP000241222">
    <property type="component" value="Unassembled WGS sequence"/>
</dbReference>
<dbReference type="Gene3D" id="3.40.50.150">
    <property type="entry name" value="Vaccinia Virus protein VP39"/>
    <property type="match status" value="1"/>
</dbReference>
<dbReference type="OrthoDB" id="7348755at2"/>
<evidence type="ECO:0000313" key="4">
    <source>
        <dbReference type="EMBL" id="PSU36196.1"/>
    </source>
</evidence>
<dbReference type="EMBL" id="PYMH01000001">
    <property type="protein sequence ID" value="PSU36196.1"/>
    <property type="molecule type" value="Genomic_DNA"/>
</dbReference>
<gene>
    <name evidence="4" type="ORF">C9I99_04135</name>
</gene>
<organism evidence="4 5">
    <name type="scientific">Photobacterium lutimaris</name>
    <dbReference type="NCBI Taxonomy" id="388278"/>
    <lineage>
        <taxon>Bacteria</taxon>
        <taxon>Pseudomonadati</taxon>
        <taxon>Pseudomonadota</taxon>
        <taxon>Gammaproteobacteria</taxon>
        <taxon>Vibrionales</taxon>
        <taxon>Vibrionaceae</taxon>
        <taxon>Photobacterium</taxon>
    </lineage>
</organism>
<keyword evidence="2 4" id="KW-0808">Transferase</keyword>
<evidence type="ECO:0000256" key="1">
    <source>
        <dbReference type="ARBA" id="ARBA00022603"/>
    </source>
</evidence>
<dbReference type="PANTHER" id="PTHR43861">
    <property type="entry name" value="TRANS-ACONITATE 2-METHYLTRANSFERASE-RELATED"/>
    <property type="match status" value="1"/>
</dbReference>
<reference evidence="4 5" key="1">
    <citation type="submission" date="2018-03" db="EMBL/GenBank/DDBJ databases">
        <title>Whole genome sequencing of Histamine producing bacteria.</title>
        <authorList>
            <person name="Butler K."/>
        </authorList>
    </citation>
    <scope>NUCLEOTIDE SEQUENCE [LARGE SCALE GENOMIC DNA]</scope>
    <source>
        <strain evidence="4 5">JCM 13586</strain>
    </source>
</reference>
<protein>
    <submittedName>
        <fullName evidence="4">SAM-dependent methyltransferase</fullName>
    </submittedName>
</protein>
<keyword evidence="1 4" id="KW-0489">Methyltransferase</keyword>
<dbReference type="PANTHER" id="PTHR43861:SF1">
    <property type="entry name" value="TRANS-ACONITATE 2-METHYLTRANSFERASE"/>
    <property type="match status" value="1"/>
</dbReference>
<dbReference type="Pfam" id="PF13649">
    <property type="entry name" value="Methyltransf_25"/>
    <property type="match status" value="1"/>
</dbReference>
<evidence type="ECO:0000313" key="5">
    <source>
        <dbReference type="Proteomes" id="UP000241222"/>
    </source>
</evidence>